<dbReference type="PANTHER" id="PTHR23111">
    <property type="entry name" value="ZINC FINGER PROTEIN"/>
    <property type="match status" value="1"/>
</dbReference>
<accession>A0A4V4H5F4</accession>
<evidence type="ECO:0000259" key="6">
    <source>
        <dbReference type="PROSITE" id="PS50199"/>
    </source>
</evidence>
<dbReference type="PROSITE" id="PS01358">
    <property type="entry name" value="ZF_RANBP2_1"/>
    <property type="match status" value="3"/>
</dbReference>
<feature type="region of interest" description="Disordered" evidence="5">
    <location>
        <begin position="48"/>
        <end position="68"/>
    </location>
</feature>
<evidence type="ECO:0000313" key="8">
    <source>
        <dbReference type="Proteomes" id="UP000317650"/>
    </source>
</evidence>
<dbReference type="STRING" id="52838.A0A4V4H5F4"/>
<reference evidence="7 8" key="1">
    <citation type="journal article" date="2019" name="Nat. Plants">
        <title>Genome sequencing of Musa balbisiana reveals subgenome evolution and function divergence in polyploid bananas.</title>
        <authorList>
            <person name="Yao X."/>
        </authorList>
    </citation>
    <scope>NUCLEOTIDE SEQUENCE [LARGE SCALE GENOMIC DNA]</scope>
    <source>
        <strain evidence="8">cv. DH-PKW</strain>
        <tissue evidence="7">Leaves</tissue>
    </source>
</reference>
<evidence type="ECO:0000256" key="2">
    <source>
        <dbReference type="ARBA" id="ARBA00022771"/>
    </source>
</evidence>
<keyword evidence="8" id="KW-1185">Reference proteome</keyword>
<evidence type="ECO:0000256" key="5">
    <source>
        <dbReference type="SAM" id="MobiDB-lite"/>
    </source>
</evidence>
<feature type="domain" description="RanBP2-type" evidence="6">
    <location>
        <begin position="377"/>
        <end position="406"/>
    </location>
</feature>
<sequence>MHRVLSPLRVQTHASRRRLAHFLPPPGRVLSDPRLGFVCEELRSLDHLPATPPRRPEESSTPARGRSVGGVVEVSHPWPEWVQLMEHLLRKGYLDRSALRVGDASSSSSLSASKDSNLIRTACLNFARDRFDIIRQELIFLPPRLLSLYFIGISRMVNLWFSEGMALKSTKVEAMRYLSRRDIHIIGQCGCPSIDRKVVNSGKRLRAHVGIQEGDVCSSCSLRVSCERELMQFAVENSACLNKSIKESVKKLLNEMVEFSSKELDVNSLTLTSKRPLHRQSKANGHQLFKGQLSVPTKQGDWICPKCNFLNFAKNITCLRCNGQFQERFKMLQLQEEHGHLPLKKGDWICQKCNFLNFAKNTECLQCHEKPHNRQLNPGEWECISCNYINFRKNSVCLRCDWKRPKAINNGDFARSEHSSQVDSKSYSFSFVRDSDIDAKKVVTQKEDSDFWRSSEDDCSDYGDNRFNSWKGFNNFPIIGGRTAVSQDATVRQRWKEKMSRRHRDPSGECVEESDHDVASAAPSSDMDLDNCSSEDDTVEWFGSGKLSHRFHKSSG</sequence>
<dbReference type="Proteomes" id="UP000317650">
    <property type="component" value="Chromosome 11"/>
</dbReference>
<dbReference type="Gene3D" id="4.10.1060.10">
    <property type="entry name" value="Zinc finger, RanBP2-type"/>
    <property type="match status" value="3"/>
</dbReference>
<evidence type="ECO:0000256" key="4">
    <source>
        <dbReference type="PROSITE-ProRule" id="PRU00322"/>
    </source>
</evidence>
<dbReference type="SMART" id="SM00547">
    <property type="entry name" value="ZnF_RBZ"/>
    <property type="match status" value="3"/>
</dbReference>
<feature type="region of interest" description="Disordered" evidence="5">
    <location>
        <begin position="495"/>
        <end position="532"/>
    </location>
</feature>
<name>A0A4V4H5F4_MUSBA</name>
<dbReference type="GO" id="GO:0008270">
    <property type="term" value="F:zinc ion binding"/>
    <property type="evidence" value="ECO:0007669"/>
    <property type="project" value="UniProtKB-KW"/>
</dbReference>
<dbReference type="EMBL" id="PYDT01000007">
    <property type="protein sequence ID" value="THU55836.1"/>
    <property type="molecule type" value="Genomic_DNA"/>
</dbReference>
<evidence type="ECO:0000256" key="3">
    <source>
        <dbReference type="ARBA" id="ARBA00022833"/>
    </source>
</evidence>
<dbReference type="PANTHER" id="PTHR23111:SF23">
    <property type="entry name" value="RAN BP2_NZF ZINC FINGER-LIKE SUPERFAMILY PROTEIN"/>
    <property type="match status" value="1"/>
</dbReference>
<organism evidence="7 8">
    <name type="scientific">Musa balbisiana</name>
    <name type="common">Banana</name>
    <dbReference type="NCBI Taxonomy" id="52838"/>
    <lineage>
        <taxon>Eukaryota</taxon>
        <taxon>Viridiplantae</taxon>
        <taxon>Streptophyta</taxon>
        <taxon>Embryophyta</taxon>
        <taxon>Tracheophyta</taxon>
        <taxon>Spermatophyta</taxon>
        <taxon>Magnoliopsida</taxon>
        <taxon>Liliopsida</taxon>
        <taxon>Zingiberales</taxon>
        <taxon>Musaceae</taxon>
        <taxon>Musa</taxon>
    </lineage>
</organism>
<evidence type="ECO:0000313" key="7">
    <source>
        <dbReference type="EMBL" id="THU55836.1"/>
    </source>
</evidence>
<gene>
    <name evidence="7" type="ORF">C4D60_Mb11t10840</name>
</gene>
<feature type="domain" description="RanBP2-type" evidence="6">
    <location>
        <begin position="298"/>
        <end position="327"/>
    </location>
</feature>
<feature type="compositionally biased region" description="Basic residues" evidence="5">
    <location>
        <begin position="495"/>
        <end position="504"/>
    </location>
</feature>
<comment type="caution">
    <text evidence="7">The sequence shown here is derived from an EMBL/GenBank/DDBJ whole genome shotgun (WGS) entry which is preliminary data.</text>
</comment>
<dbReference type="InterPro" id="IPR001876">
    <property type="entry name" value="Znf_RanBP2"/>
</dbReference>
<keyword evidence="1" id="KW-0479">Metal-binding</keyword>
<dbReference type="GO" id="GO:0003729">
    <property type="term" value="F:mRNA binding"/>
    <property type="evidence" value="ECO:0007669"/>
    <property type="project" value="TreeGrafter"/>
</dbReference>
<dbReference type="PROSITE" id="PS50199">
    <property type="entry name" value="ZF_RANBP2_2"/>
    <property type="match status" value="3"/>
</dbReference>
<dbReference type="AlphaFoldDB" id="A0A4V4H5F4"/>
<dbReference type="SUPFAM" id="SSF90209">
    <property type="entry name" value="Ran binding protein zinc finger-like"/>
    <property type="match status" value="2"/>
</dbReference>
<dbReference type="InterPro" id="IPR036443">
    <property type="entry name" value="Znf_RanBP2_sf"/>
</dbReference>
<evidence type="ECO:0000256" key="1">
    <source>
        <dbReference type="ARBA" id="ARBA00022723"/>
    </source>
</evidence>
<dbReference type="Pfam" id="PF00641">
    <property type="entry name" value="Zn_ribbon_RanBP"/>
    <property type="match status" value="3"/>
</dbReference>
<feature type="domain" description="RanBP2-type" evidence="6">
    <location>
        <begin position="344"/>
        <end position="367"/>
    </location>
</feature>
<keyword evidence="2 4" id="KW-0863">Zinc-finger</keyword>
<proteinExistence type="predicted"/>
<protein>
    <recommendedName>
        <fullName evidence="6">RanBP2-type domain-containing protein</fullName>
    </recommendedName>
</protein>
<keyword evidence="3" id="KW-0862">Zinc</keyword>
<dbReference type="GO" id="GO:0005737">
    <property type="term" value="C:cytoplasm"/>
    <property type="evidence" value="ECO:0007669"/>
    <property type="project" value="TreeGrafter"/>
</dbReference>